<dbReference type="Proteomes" id="UP000190037">
    <property type="component" value="Unassembled WGS sequence"/>
</dbReference>
<feature type="region of interest" description="Disordered" evidence="1">
    <location>
        <begin position="31"/>
        <end position="91"/>
    </location>
</feature>
<dbReference type="STRING" id="159449.B4N89_45360"/>
<dbReference type="RefSeq" id="WP_078982564.1">
    <property type="nucleotide sequence ID" value="NZ_MWQN01000005.1"/>
</dbReference>
<sequence>MTLARVLANADGIPPGWQPAQTGYPDVVVITGDGTQGHPAGRSRAHHPTRVARTDPPRWPDRHTLAPTTPAPTGPPSSPSTSTPDCIPARLNDTDGSVNLWLYGADTGDGESIAVAAFGDGYEPQALQAGPRDLWTEVQTAYHRWETAGKPDADRFGLTVNVDKDGGLEQRPWYGTPAREIALPK</sequence>
<protein>
    <submittedName>
        <fullName evidence="2">Uncharacterized protein</fullName>
    </submittedName>
</protein>
<evidence type="ECO:0000313" key="3">
    <source>
        <dbReference type="Proteomes" id="UP000190037"/>
    </source>
</evidence>
<dbReference type="EMBL" id="MWQN01000005">
    <property type="protein sequence ID" value="OPC76718.1"/>
    <property type="molecule type" value="Genomic_DNA"/>
</dbReference>
<dbReference type="AlphaFoldDB" id="A0A1T3NIU8"/>
<evidence type="ECO:0000256" key="1">
    <source>
        <dbReference type="SAM" id="MobiDB-lite"/>
    </source>
</evidence>
<feature type="compositionally biased region" description="Basic and acidic residues" evidence="1">
    <location>
        <begin position="52"/>
        <end position="64"/>
    </location>
</feature>
<feature type="compositionally biased region" description="Pro residues" evidence="1">
    <location>
        <begin position="69"/>
        <end position="78"/>
    </location>
</feature>
<evidence type="ECO:0000313" key="2">
    <source>
        <dbReference type="EMBL" id="OPC76718.1"/>
    </source>
</evidence>
<name>A0A1T3NIU8_9ACTN</name>
<comment type="caution">
    <text evidence="2">The sequence shown here is derived from an EMBL/GenBank/DDBJ whole genome shotgun (WGS) entry which is preliminary data.</text>
</comment>
<dbReference type="OrthoDB" id="5143400at2"/>
<accession>A0A1T3NIU8</accession>
<gene>
    <name evidence="2" type="ORF">B4N89_45360</name>
</gene>
<feature type="compositionally biased region" description="Basic residues" evidence="1">
    <location>
        <begin position="41"/>
        <end position="50"/>
    </location>
</feature>
<reference evidence="2 3" key="1">
    <citation type="submission" date="2017-03" db="EMBL/GenBank/DDBJ databases">
        <title>Draft genome sequence of Streptomyces scabrisporus NF3, endophyte isolated from Amphipterygium adstringens.</title>
        <authorList>
            <person name="Vazquez M."/>
            <person name="Ceapa C.D."/>
            <person name="Rodriguez Luna D."/>
            <person name="Sanchez Esquivel S."/>
        </authorList>
    </citation>
    <scope>NUCLEOTIDE SEQUENCE [LARGE SCALE GENOMIC DNA]</scope>
    <source>
        <strain evidence="2 3">NF3</strain>
    </source>
</reference>
<keyword evidence="3" id="KW-1185">Reference proteome</keyword>
<proteinExistence type="predicted"/>
<feature type="region of interest" description="Disordered" evidence="1">
    <location>
        <begin position="164"/>
        <end position="185"/>
    </location>
</feature>
<organism evidence="2 3">
    <name type="scientific">Embleya scabrispora</name>
    <dbReference type="NCBI Taxonomy" id="159449"/>
    <lineage>
        <taxon>Bacteria</taxon>
        <taxon>Bacillati</taxon>
        <taxon>Actinomycetota</taxon>
        <taxon>Actinomycetes</taxon>
        <taxon>Kitasatosporales</taxon>
        <taxon>Streptomycetaceae</taxon>
        <taxon>Embleya</taxon>
    </lineage>
</organism>